<comment type="caution">
    <text evidence="1">The sequence shown here is derived from an EMBL/GenBank/DDBJ whole genome shotgun (WGS) entry which is preliminary data.</text>
</comment>
<organism evidence="1 2">
    <name type="scientific">Salix udensis</name>
    <dbReference type="NCBI Taxonomy" id="889485"/>
    <lineage>
        <taxon>Eukaryota</taxon>
        <taxon>Viridiplantae</taxon>
        <taxon>Streptophyta</taxon>
        <taxon>Embryophyta</taxon>
        <taxon>Tracheophyta</taxon>
        <taxon>Spermatophyta</taxon>
        <taxon>Magnoliopsida</taxon>
        <taxon>eudicotyledons</taxon>
        <taxon>Gunneridae</taxon>
        <taxon>Pentapetalae</taxon>
        <taxon>rosids</taxon>
        <taxon>fabids</taxon>
        <taxon>Malpighiales</taxon>
        <taxon>Salicaceae</taxon>
        <taxon>Saliceae</taxon>
        <taxon>Salix</taxon>
    </lineage>
</organism>
<evidence type="ECO:0000313" key="1">
    <source>
        <dbReference type="EMBL" id="KAJ6412167.1"/>
    </source>
</evidence>
<dbReference type="EMBL" id="JAPFFJ010000013">
    <property type="protein sequence ID" value="KAJ6412167.1"/>
    <property type="molecule type" value="Genomic_DNA"/>
</dbReference>
<dbReference type="AlphaFoldDB" id="A0AAD6P0K3"/>
<dbReference type="Proteomes" id="UP001162972">
    <property type="component" value="Chromosome 5"/>
</dbReference>
<sequence length="89" mass="9514">MIAARKSSQSMDKGILEEHEQGHIPASGCVLHGLDGSVWAKFWFHNRCGCGNAFWTLEKSQVSGSLHVEASAKPIELLGQFGAGGTVAF</sequence>
<protein>
    <submittedName>
        <fullName evidence="1">Uncharacterized protein</fullName>
    </submittedName>
</protein>
<keyword evidence="2" id="KW-1185">Reference proteome</keyword>
<gene>
    <name evidence="1" type="ORF">OIU84_005262</name>
</gene>
<proteinExistence type="predicted"/>
<reference evidence="1 2" key="1">
    <citation type="journal article" date="2023" name="Int. J. Mol. Sci.">
        <title>De Novo Assembly and Annotation of 11 Diverse Shrub Willow (Salix) Genomes Reveals Novel Gene Organization in Sex-Linked Regions.</title>
        <authorList>
            <person name="Hyden B."/>
            <person name="Feng K."/>
            <person name="Yates T.B."/>
            <person name="Jawdy S."/>
            <person name="Cereghino C."/>
            <person name="Smart L.B."/>
            <person name="Muchero W."/>
        </authorList>
    </citation>
    <scope>NUCLEOTIDE SEQUENCE [LARGE SCALE GENOMIC DNA]</scope>
    <source>
        <tissue evidence="1">Shoot tip</tissue>
    </source>
</reference>
<evidence type="ECO:0000313" key="2">
    <source>
        <dbReference type="Proteomes" id="UP001162972"/>
    </source>
</evidence>
<accession>A0AAD6P0K3</accession>
<name>A0AAD6P0K3_9ROSI</name>